<gene>
    <name evidence="2" type="ORF">BKG73_17255</name>
</gene>
<evidence type="ECO:0000313" key="3">
    <source>
        <dbReference type="Proteomes" id="UP000179621"/>
    </source>
</evidence>
<feature type="region of interest" description="Disordered" evidence="1">
    <location>
        <begin position="67"/>
        <end position="88"/>
    </location>
</feature>
<keyword evidence="3" id="KW-1185">Reference proteome</keyword>
<dbReference type="EMBL" id="MLIH01000027">
    <property type="protein sequence ID" value="OHU08767.1"/>
    <property type="molecule type" value="Genomic_DNA"/>
</dbReference>
<protein>
    <recommendedName>
        <fullName evidence="4">Terminase small subunit</fullName>
    </recommendedName>
</protein>
<sequence>MGDNEQAPKPKSVAEAAKSGTQRELLVAMRDRIAETVTLANCPPRELGVLTKRLQDIARDIAQLDAIEDEQSTAHNGPVDDTYDSSAI</sequence>
<organism evidence="2 3">
    <name type="scientific">Mycobacteroides saopaulense</name>
    <dbReference type="NCBI Taxonomy" id="1578165"/>
    <lineage>
        <taxon>Bacteria</taxon>
        <taxon>Bacillati</taxon>
        <taxon>Actinomycetota</taxon>
        <taxon>Actinomycetes</taxon>
        <taxon>Mycobacteriales</taxon>
        <taxon>Mycobacteriaceae</taxon>
        <taxon>Mycobacteroides</taxon>
    </lineage>
</organism>
<evidence type="ECO:0008006" key="4">
    <source>
        <dbReference type="Google" id="ProtNLM"/>
    </source>
</evidence>
<comment type="caution">
    <text evidence="2">The sequence shown here is derived from an EMBL/GenBank/DDBJ whole genome shotgun (WGS) entry which is preliminary data.</text>
</comment>
<dbReference type="Proteomes" id="UP000179621">
    <property type="component" value="Unassembled WGS sequence"/>
</dbReference>
<accession>A0ABX3BYE0</accession>
<evidence type="ECO:0000256" key="1">
    <source>
        <dbReference type="SAM" id="MobiDB-lite"/>
    </source>
</evidence>
<evidence type="ECO:0000313" key="2">
    <source>
        <dbReference type="EMBL" id="OHU08767.1"/>
    </source>
</evidence>
<feature type="region of interest" description="Disordered" evidence="1">
    <location>
        <begin position="1"/>
        <end position="21"/>
    </location>
</feature>
<name>A0ABX3BYE0_9MYCO</name>
<proteinExistence type="predicted"/>
<reference evidence="2 3" key="1">
    <citation type="submission" date="2016-10" db="EMBL/GenBank/DDBJ databases">
        <title>Evaluation of Human, Animal and Environmental Mycobacterium chelonae Isolates by Core Genome Phylogenomic Analysis, Targeted Gene Comparison, and Anti-microbial Susceptibility Patterns: A Tale of Mistaken Identities.</title>
        <authorList>
            <person name="Fogelson S.B."/>
            <person name="Camus A.C."/>
            <person name="Lorenz W."/>
            <person name="Vasireddy R."/>
            <person name="Vasireddy S."/>
            <person name="Smith T."/>
            <person name="Brown-Elliott B.A."/>
            <person name="Wallace R.J.Jr."/>
            <person name="Hasan N.A."/>
            <person name="Reischl U."/>
            <person name="Sanchez S."/>
        </authorList>
    </citation>
    <scope>NUCLEOTIDE SEQUENCE [LARGE SCALE GENOMIC DNA]</scope>
    <source>
        <strain evidence="2 3">8528</strain>
    </source>
</reference>